<proteinExistence type="inferred from homology"/>
<sequence>ATLRLMELATIMSDGPQDLLVNPFDPSVTQDIENTLRNASIGFIVSVQGTTIRVKNPPLSQEQREKYAKLVSQYTEEGREKLRKARDEIRKDVKIAFDAGELSEDEKYRTEQEIETATKAFMDRIDEIKQSKQREVMMV</sequence>
<reference evidence="5" key="1">
    <citation type="submission" date="2017-09" db="EMBL/GenBank/DDBJ databases">
        <title>Depth-based differentiation of microbial function through sediment-hosted aquifers and enrichment of novel symbionts in the deep terrestrial subsurface.</title>
        <authorList>
            <person name="Probst A.J."/>
            <person name="Ladd B."/>
            <person name="Jarett J.K."/>
            <person name="Geller-Mcgrath D.E."/>
            <person name="Sieber C.M.K."/>
            <person name="Emerson J.B."/>
            <person name="Anantharaman K."/>
            <person name="Thomas B.C."/>
            <person name="Malmstrom R."/>
            <person name="Stieglmeier M."/>
            <person name="Klingl A."/>
            <person name="Woyke T."/>
            <person name="Ryan C.M."/>
            <person name="Banfield J.F."/>
        </authorList>
    </citation>
    <scope>NUCLEOTIDE SEQUENCE [LARGE SCALE GENOMIC DNA]</scope>
</reference>
<dbReference type="SUPFAM" id="SSF55194">
    <property type="entry name" value="Ribosome recycling factor, RRF"/>
    <property type="match status" value="1"/>
</dbReference>
<gene>
    <name evidence="4" type="ORF">COU89_00925</name>
</gene>
<dbReference type="GO" id="GO:0043023">
    <property type="term" value="F:ribosomal large subunit binding"/>
    <property type="evidence" value="ECO:0007669"/>
    <property type="project" value="TreeGrafter"/>
</dbReference>
<dbReference type="Gene3D" id="1.10.132.20">
    <property type="entry name" value="Ribosome-recycling factor"/>
    <property type="match status" value="1"/>
</dbReference>
<feature type="domain" description="Ribosome recycling factor" evidence="3">
    <location>
        <begin position="3"/>
        <end position="137"/>
    </location>
</feature>
<evidence type="ECO:0000313" key="5">
    <source>
        <dbReference type="Proteomes" id="UP000231569"/>
    </source>
</evidence>
<evidence type="ECO:0000313" key="4">
    <source>
        <dbReference type="EMBL" id="PJE63864.1"/>
    </source>
</evidence>
<dbReference type="Proteomes" id="UP000231569">
    <property type="component" value="Unassembled WGS sequence"/>
</dbReference>
<evidence type="ECO:0000259" key="3">
    <source>
        <dbReference type="Pfam" id="PF01765"/>
    </source>
</evidence>
<dbReference type="PANTHER" id="PTHR20982:SF3">
    <property type="entry name" value="MITOCHONDRIAL RIBOSOME RECYCLING FACTOR PSEUDO 1"/>
    <property type="match status" value="1"/>
</dbReference>
<protein>
    <recommendedName>
        <fullName evidence="3">Ribosome recycling factor domain-containing protein</fullName>
    </recommendedName>
</protein>
<organism evidence="4 5">
    <name type="scientific">Candidatus Roizmanbacteria bacterium CG10_big_fil_rev_8_21_14_0_10_45_7</name>
    <dbReference type="NCBI Taxonomy" id="1974854"/>
    <lineage>
        <taxon>Bacteria</taxon>
        <taxon>Candidatus Roizmaniibacteriota</taxon>
    </lineage>
</organism>
<accession>A0A2M8KVA8</accession>
<dbReference type="GO" id="GO:0006412">
    <property type="term" value="P:translation"/>
    <property type="evidence" value="ECO:0007669"/>
    <property type="project" value="UniProtKB-KW"/>
</dbReference>
<comment type="similarity">
    <text evidence="1">Belongs to the RRF family.</text>
</comment>
<dbReference type="InterPro" id="IPR002661">
    <property type="entry name" value="Ribosome_recyc_fac"/>
</dbReference>
<dbReference type="InterPro" id="IPR036191">
    <property type="entry name" value="RRF_sf"/>
</dbReference>
<comment type="caution">
    <text evidence="4">The sequence shown here is derived from an EMBL/GenBank/DDBJ whole genome shotgun (WGS) entry which is preliminary data.</text>
</comment>
<keyword evidence="2" id="KW-0648">Protein biosynthesis</keyword>
<dbReference type="Pfam" id="PF01765">
    <property type="entry name" value="RRF"/>
    <property type="match status" value="1"/>
</dbReference>
<name>A0A2M8KVA8_9BACT</name>
<feature type="non-terminal residue" evidence="4">
    <location>
        <position position="1"/>
    </location>
</feature>
<evidence type="ECO:0000256" key="2">
    <source>
        <dbReference type="ARBA" id="ARBA00022917"/>
    </source>
</evidence>
<dbReference type="AlphaFoldDB" id="A0A2M8KVA8"/>
<dbReference type="InterPro" id="IPR023584">
    <property type="entry name" value="Ribosome_recyc_fac_dom"/>
</dbReference>
<evidence type="ECO:0000256" key="1">
    <source>
        <dbReference type="ARBA" id="ARBA00005912"/>
    </source>
</evidence>
<dbReference type="PANTHER" id="PTHR20982">
    <property type="entry name" value="RIBOSOME RECYCLING FACTOR"/>
    <property type="match status" value="1"/>
</dbReference>
<dbReference type="EMBL" id="PFEE01000021">
    <property type="protein sequence ID" value="PJE63864.1"/>
    <property type="molecule type" value="Genomic_DNA"/>
</dbReference>